<dbReference type="InterPro" id="IPR035780">
    <property type="entry name" value="SPRY_Ssh4-like"/>
</dbReference>
<dbReference type="PRINTS" id="PR01217">
    <property type="entry name" value="PRICHEXTENSN"/>
</dbReference>
<dbReference type="CDD" id="cd12910">
    <property type="entry name" value="SPRY_SSH4_like"/>
    <property type="match status" value="1"/>
</dbReference>
<evidence type="ECO:0000256" key="4">
    <source>
        <dbReference type="ARBA" id="ARBA00023136"/>
    </source>
</evidence>
<evidence type="ECO:0000313" key="8">
    <source>
        <dbReference type="Proteomes" id="UP000829685"/>
    </source>
</evidence>
<dbReference type="Proteomes" id="UP000829685">
    <property type="component" value="Unassembled WGS sequence"/>
</dbReference>
<keyword evidence="2" id="KW-0812">Transmembrane</keyword>
<sequence length="404" mass="43658">MCFGSKDNSSAPAPKPAQIPQQQPTNSSYPSKAMGNSSYDAPPPGPPPSHHAGPSTDYAPPPGPPPSKGRNGDFAPPPGPPPARRVNEDYAPPSGPPPARNANDDYAPPPGPPPSHDYAPPPGPPPTQEPKKHAWEEAVPDTSLLPPPPDYFGSFDRSPTNNATEQEAEAGESWCRQYQLYPPIQPDQQVLDALKVGNINLFTPPFFKGALAQIGLGVWKGHSYSGSPDTCIASYPPLYSVAAHSPLATGRKKIIYYEVNILSDSRREVSLALGFNAPPYHSFRLPGWHRGSLAVHGDDGHKFTNDRWGGKSFTGAFKRGETLGIGIDLSPGHGGGISIEVFFTRDGREVGRWNLHEERDQERDLTVEGLEGFHDLCAAIGVFDKVNFEIVFAPGKWKWKGYQG</sequence>
<keyword evidence="3" id="KW-1133">Transmembrane helix</keyword>
<comment type="subcellular location">
    <subcellularLocation>
        <location evidence="1">Membrane</location>
    </subcellularLocation>
</comment>
<reference evidence="7" key="1">
    <citation type="submission" date="2021-03" db="EMBL/GenBank/DDBJ databases">
        <title>Revisited historic fungal species revealed as producer of novel bioactive compounds through whole genome sequencing and comparative genomics.</title>
        <authorList>
            <person name="Vignolle G.A."/>
            <person name="Hochenegger N."/>
            <person name="Mach R.L."/>
            <person name="Mach-Aigner A.R."/>
            <person name="Javad Rahimi M."/>
            <person name="Salim K.A."/>
            <person name="Chan C.M."/>
            <person name="Lim L.B.L."/>
            <person name="Cai F."/>
            <person name="Druzhinina I.S."/>
            <person name="U'Ren J.M."/>
            <person name="Derntl C."/>
        </authorList>
    </citation>
    <scope>NUCLEOTIDE SEQUENCE</scope>
    <source>
        <strain evidence="7">TUCIM 5799</strain>
    </source>
</reference>
<dbReference type="Gene3D" id="2.60.120.920">
    <property type="match status" value="1"/>
</dbReference>
<evidence type="ECO:0000256" key="2">
    <source>
        <dbReference type="ARBA" id="ARBA00022692"/>
    </source>
</evidence>
<dbReference type="InterPro" id="IPR050618">
    <property type="entry name" value="Ubq-SigPath_Reg"/>
</dbReference>
<dbReference type="PANTHER" id="PTHR12864">
    <property type="entry name" value="RAN BINDING PROTEIN 9-RELATED"/>
    <property type="match status" value="1"/>
</dbReference>
<organism evidence="7 8">
    <name type="scientific">Neoarthrinium moseri</name>
    <dbReference type="NCBI Taxonomy" id="1658444"/>
    <lineage>
        <taxon>Eukaryota</taxon>
        <taxon>Fungi</taxon>
        <taxon>Dikarya</taxon>
        <taxon>Ascomycota</taxon>
        <taxon>Pezizomycotina</taxon>
        <taxon>Sordariomycetes</taxon>
        <taxon>Xylariomycetidae</taxon>
        <taxon>Amphisphaeriales</taxon>
        <taxon>Apiosporaceae</taxon>
        <taxon>Neoarthrinium</taxon>
    </lineage>
</organism>
<keyword evidence="4" id="KW-0472">Membrane</keyword>
<feature type="domain" description="SPRY" evidence="6">
    <location>
        <begin position="255"/>
        <end position="351"/>
    </location>
</feature>
<accession>A0A9P9WKB1</accession>
<dbReference type="AlphaFoldDB" id="A0A9P9WKB1"/>
<evidence type="ECO:0000313" key="7">
    <source>
        <dbReference type="EMBL" id="KAI1867505.1"/>
    </source>
</evidence>
<keyword evidence="8" id="KW-1185">Reference proteome</keyword>
<dbReference type="InterPro" id="IPR043136">
    <property type="entry name" value="B30.2/SPRY_sf"/>
</dbReference>
<dbReference type="InterPro" id="IPR003877">
    <property type="entry name" value="SPRY_dom"/>
</dbReference>
<evidence type="ECO:0000259" key="6">
    <source>
        <dbReference type="Pfam" id="PF00622"/>
    </source>
</evidence>
<dbReference type="GO" id="GO:0016020">
    <property type="term" value="C:membrane"/>
    <property type="evidence" value="ECO:0007669"/>
    <property type="project" value="UniProtKB-SubCell"/>
</dbReference>
<evidence type="ECO:0000256" key="5">
    <source>
        <dbReference type="SAM" id="MobiDB-lite"/>
    </source>
</evidence>
<evidence type="ECO:0000256" key="3">
    <source>
        <dbReference type="ARBA" id="ARBA00022989"/>
    </source>
</evidence>
<dbReference type="EMBL" id="JAFIMR010000018">
    <property type="protein sequence ID" value="KAI1867505.1"/>
    <property type="molecule type" value="Genomic_DNA"/>
</dbReference>
<feature type="compositionally biased region" description="Polar residues" evidence="5">
    <location>
        <begin position="1"/>
        <end position="10"/>
    </location>
</feature>
<protein>
    <recommendedName>
        <fullName evidence="6">SPRY domain-containing protein</fullName>
    </recommendedName>
</protein>
<feature type="region of interest" description="Disordered" evidence="5">
    <location>
        <begin position="1"/>
        <end position="170"/>
    </location>
</feature>
<feature type="compositionally biased region" description="Polar residues" evidence="5">
    <location>
        <begin position="25"/>
        <end position="39"/>
    </location>
</feature>
<evidence type="ECO:0000256" key="1">
    <source>
        <dbReference type="ARBA" id="ARBA00004370"/>
    </source>
</evidence>
<dbReference type="Pfam" id="PF00622">
    <property type="entry name" value="SPRY"/>
    <property type="match status" value="1"/>
</dbReference>
<comment type="caution">
    <text evidence="7">The sequence shown here is derived from an EMBL/GenBank/DDBJ whole genome shotgun (WGS) entry which is preliminary data.</text>
</comment>
<proteinExistence type="predicted"/>
<name>A0A9P9WKB1_9PEZI</name>
<feature type="compositionally biased region" description="Pro residues" evidence="5">
    <location>
        <begin position="107"/>
        <end position="128"/>
    </location>
</feature>
<gene>
    <name evidence="7" type="ORF">JX265_007307</name>
</gene>